<dbReference type="GO" id="GO:0005524">
    <property type="term" value="F:ATP binding"/>
    <property type="evidence" value="ECO:0007669"/>
    <property type="project" value="UniProtKB-KW"/>
</dbReference>
<dbReference type="PANTHER" id="PTHR47964:SF1">
    <property type="entry name" value="ATP-DEPENDENT DNA HELICASE HOMOLOG RECG, CHLOROPLASTIC"/>
    <property type="match status" value="1"/>
</dbReference>
<keyword evidence="3" id="KW-0378">Hydrolase</keyword>
<dbReference type="EMBL" id="DRMJ01000412">
    <property type="protein sequence ID" value="HHL43523.1"/>
    <property type="molecule type" value="Genomic_DNA"/>
</dbReference>
<dbReference type="SMART" id="SM00487">
    <property type="entry name" value="DEXDc"/>
    <property type="match status" value="1"/>
</dbReference>
<evidence type="ECO:0000259" key="8">
    <source>
        <dbReference type="PROSITE" id="PS51192"/>
    </source>
</evidence>
<dbReference type="InterPro" id="IPR011545">
    <property type="entry name" value="DEAD/DEAH_box_helicase_dom"/>
</dbReference>
<evidence type="ECO:0000256" key="1">
    <source>
        <dbReference type="ARBA" id="ARBA00022741"/>
    </source>
</evidence>
<evidence type="ECO:0000313" key="10">
    <source>
        <dbReference type="EMBL" id="HHL43523.1"/>
    </source>
</evidence>
<dbReference type="GO" id="GO:0003678">
    <property type="term" value="F:DNA helicase activity"/>
    <property type="evidence" value="ECO:0007669"/>
    <property type="project" value="TreeGrafter"/>
</dbReference>
<dbReference type="PANTHER" id="PTHR47964">
    <property type="entry name" value="ATP-DEPENDENT DNA HELICASE HOMOLOG RECG, CHLOROPLASTIC"/>
    <property type="match status" value="1"/>
</dbReference>
<evidence type="ECO:0000256" key="2">
    <source>
        <dbReference type="ARBA" id="ARBA00022763"/>
    </source>
</evidence>
<dbReference type="GO" id="GO:0016787">
    <property type="term" value="F:hydrolase activity"/>
    <property type="evidence" value="ECO:0007669"/>
    <property type="project" value="UniProtKB-KW"/>
</dbReference>
<evidence type="ECO:0000256" key="5">
    <source>
        <dbReference type="ARBA" id="ARBA00022840"/>
    </source>
</evidence>
<feature type="domain" description="Helicase C-terminal" evidence="9">
    <location>
        <begin position="437"/>
        <end position="579"/>
    </location>
</feature>
<evidence type="ECO:0000259" key="9">
    <source>
        <dbReference type="PROSITE" id="PS51194"/>
    </source>
</evidence>
<keyword evidence="2" id="KW-0227">DNA damage</keyword>
<keyword evidence="6" id="KW-0238">DNA-binding</keyword>
<dbReference type="InterPro" id="IPR012340">
    <property type="entry name" value="NA-bd_OB-fold"/>
</dbReference>
<dbReference type="Pfam" id="PF00270">
    <property type="entry name" value="DEAD"/>
    <property type="match status" value="1"/>
</dbReference>
<dbReference type="InterPro" id="IPR004365">
    <property type="entry name" value="NA-bd_OB_tRNA"/>
</dbReference>
<evidence type="ECO:0000256" key="7">
    <source>
        <dbReference type="ARBA" id="ARBA00023204"/>
    </source>
</evidence>
<feature type="non-terminal residue" evidence="10">
    <location>
        <position position="1"/>
    </location>
</feature>
<sequence length="579" mass="64392">LEKSVGRRMRDVLLTPPSGLVERSRIPSIASTHDDEVATLLITVNEHMPGHSRKQPYKIKTSDESGELTLVFFHARGDYLKRVLPEGSQRLISGKIEKYRGEIQMTHPDYVLAPKDEAEIPAFETHYPLTAGLSQKMMRKAIQGAFEACPDLPEWQDRTWIKQEQWPAWKDALRAVHFPQSKVETGSSTQHRLRLAYDEFLAKQLALALARAQTRKAQGRAYVVKGDYVKEVLDGAPFTPTGAQLRCYAEIKSDLTSPQRMARLLQGDVGAGKTFVAALASAHVCEAGAQVAIMAPTEILARQHKKSLETLLASANLTVEALTGRDKGAQRKALLRGLAEGHIDVICGTHALFQDTVEFADLGLVIIDEQHRFGVRDRLRLNQKGRNADVLVMTATPIPRTLALTSYGDLDISKLDEKPQGRRPIQTRIMPVEKIPNIVDGLERAIAKGEQIYWVCPLVEDSDLIDLASVEERYRHLRARFGERVGLLHGKMKAQEKEAIAESFKRGGYDILVATTVIEVGVDAPNATVMIIEHAERFGLAQLHQLRGRVGRNDKESACILLYKGPLGVNSKARLAIMR</sequence>
<accession>A0A7C5R1D5</accession>
<dbReference type="PROSITE" id="PS51192">
    <property type="entry name" value="HELICASE_ATP_BIND_1"/>
    <property type="match status" value="1"/>
</dbReference>
<evidence type="ECO:0000256" key="3">
    <source>
        <dbReference type="ARBA" id="ARBA00022801"/>
    </source>
</evidence>
<evidence type="ECO:0000256" key="6">
    <source>
        <dbReference type="ARBA" id="ARBA00023125"/>
    </source>
</evidence>
<dbReference type="AlphaFoldDB" id="A0A7C5R1D5"/>
<dbReference type="SUPFAM" id="SSF50249">
    <property type="entry name" value="Nucleic acid-binding proteins"/>
    <property type="match status" value="1"/>
</dbReference>
<dbReference type="Gene3D" id="3.40.50.300">
    <property type="entry name" value="P-loop containing nucleotide triphosphate hydrolases"/>
    <property type="match status" value="2"/>
</dbReference>
<dbReference type="PROSITE" id="PS51194">
    <property type="entry name" value="HELICASE_CTER"/>
    <property type="match status" value="1"/>
</dbReference>
<dbReference type="CDD" id="cd04488">
    <property type="entry name" value="RecG_wedge_OBF"/>
    <property type="match status" value="1"/>
</dbReference>
<organism evidence="10">
    <name type="scientific">Hellea balneolensis</name>
    <dbReference type="NCBI Taxonomy" id="287478"/>
    <lineage>
        <taxon>Bacteria</taxon>
        <taxon>Pseudomonadati</taxon>
        <taxon>Pseudomonadota</taxon>
        <taxon>Alphaproteobacteria</taxon>
        <taxon>Maricaulales</taxon>
        <taxon>Robiginitomaculaceae</taxon>
        <taxon>Hellea</taxon>
    </lineage>
</organism>
<dbReference type="InterPro" id="IPR014001">
    <property type="entry name" value="Helicase_ATP-bd"/>
</dbReference>
<reference evidence="10" key="1">
    <citation type="journal article" date="2020" name="mSystems">
        <title>Genome- and Community-Level Interaction Insights into Carbon Utilization and Element Cycling Functions of Hydrothermarchaeota in Hydrothermal Sediment.</title>
        <authorList>
            <person name="Zhou Z."/>
            <person name="Liu Y."/>
            <person name="Xu W."/>
            <person name="Pan J."/>
            <person name="Luo Z.H."/>
            <person name="Li M."/>
        </authorList>
    </citation>
    <scope>NUCLEOTIDE SEQUENCE [LARGE SCALE GENOMIC DNA]</scope>
    <source>
        <strain evidence="10">HyVt-485</strain>
    </source>
</reference>
<dbReference type="CDD" id="cd17992">
    <property type="entry name" value="DEXHc_RecG"/>
    <property type="match status" value="1"/>
</dbReference>
<dbReference type="Proteomes" id="UP000885830">
    <property type="component" value="Unassembled WGS sequence"/>
</dbReference>
<proteinExistence type="predicted"/>
<protein>
    <submittedName>
        <fullName evidence="10">ATP-dependent DNA helicase RecG</fullName>
    </submittedName>
</protein>
<dbReference type="SUPFAM" id="SSF52540">
    <property type="entry name" value="P-loop containing nucleoside triphosphate hydrolases"/>
    <property type="match status" value="2"/>
</dbReference>
<dbReference type="NCBIfam" id="NF008164">
    <property type="entry name" value="PRK10917.1-2"/>
    <property type="match status" value="1"/>
</dbReference>
<dbReference type="InterPro" id="IPR001650">
    <property type="entry name" value="Helicase_C-like"/>
</dbReference>
<keyword evidence="5" id="KW-0067">ATP-binding</keyword>
<dbReference type="InterPro" id="IPR027417">
    <property type="entry name" value="P-loop_NTPase"/>
</dbReference>
<dbReference type="GO" id="GO:0003677">
    <property type="term" value="F:DNA binding"/>
    <property type="evidence" value="ECO:0007669"/>
    <property type="project" value="UniProtKB-KW"/>
</dbReference>
<gene>
    <name evidence="10" type="primary">recG</name>
    <name evidence="10" type="ORF">ENJ42_07895</name>
</gene>
<dbReference type="Pfam" id="PF00271">
    <property type="entry name" value="Helicase_C"/>
    <property type="match status" value="1"/>
</dbReference>
<dbReference type="Gene3D" id="2.40.50.140">
    <property type="entry name" value="Nucleic acid-binding proteins"/>
    <property type="match status" value="1"/>
</dbReference>
<comment type="caution">
    <text evidence="10">The sequence shown here is derived from an EMBL/GenBank/DDBJ whole genome shotgun (WGS) entry which is preliminary data.</text>
</comment>
<dbReference type="InterPro" id="IPR047112">
    <property type="entry name" value="RecG/Mfd"/>
</dbReference>
<evidence type="ECO:0000256" key="4">
    <source>
        <dbReference type="ARBA" id="ARBA00022806"/>
    </source>
</evidence>
<dbReference type="SMART" id="SM00490">
    <property type="entry name" value="HELICc"/>
    <property type="match status" value="1"/>
</dbReference>
<keyword evidence="7" id="KW-0234">DNA repair</keyword>
<keyword evidence="1" id="KW-0547">Nucleotide-binding</keyword>
<feature type="domain" description="Helicase ATP-binding" evidence="8">
    <location>
        <begin position="254"/>
        <end position="415"/>
    </location>
</feature>
<keyword evidence="4 10" id="KW-0347">Helicase</keyword>
<name>A0A7C5R1D5_9PROT</name>
<feature type="non-terminal residue" evidence="10">
    <location>
        <position position="579"/>
    </location>
</feature>
<dbReference type="GO" id="GO:0006281">
    <property type="term" value="P:DNA repair"/>
    <property type="evidence" value="ECO:0007669"/>
    <property type="project" value="UniProtKB-KW"/>
</dbReference>
<dbReference type="Pfam" id="PF01336">
    <property type="entry name" value="tRNA_anti-codon"/>
    <property type="match status" value="1"/>
</dbReference>